<dbReference type="AlphaFoldDB" id="A0A1A6XP08"/>
<name>A0A1A6XP08_STEMA</name>
<evidence type="ECO:0000313" key="2">
    <source>
        <dbReference type="Proteomes" id="UP000092256"/>
    </source>
</evidence>
<comment type="caution">
    <text evidence="1">The sequence shown here is derived from an EMBL/GenBank/DDBJ whole genome shotgun (WGS) entry which is preliminary data.</text>
</comment>
<dbReference type="Proteomes" id="UP000092256">
    <property type="component" value="Unassembled WGS sequence"/>
</dbReference>
<accession>A0A1A6XP08</accession>
<gene>
    <name evidence="1" type="ORF">A9K58_17320</name>
</gene>
<sequence>MVERARWHEDWNFKIRGRDVTVRVATDGPGRGEVTAIHVIYGPSQAGLAIPVTSQKDAMEKAEALLSDLMGSNWY</sequence>
<proteinExistence type="predicted"/>
<protein>
    <submittedName>
        <fullName evidence="1">Uncharacterized protein</fullName>
    </submittedName>
</protein>
<dbReference type="EMBL" id="LYVJ01000015">
    <property type="protein sequence ID" value="OBU64351.1"/>
    <property type="molecule type" value="Genomic_DNA"/>
</dbReference>
<organism evidence="1 2">
    <name type="scientific">Stenotrophomonas maltophilia</name>
    <name type="common">Pseudomonas maltophilia</name>
    <name type="synonym">Xanthomonas maltophilia</name>
    <dbReference type="NCBI Taxonomy" id="40324"/>
    <lineage>
        <taxon>Bacteria</taxon>
        <taxon>Pseudomonadati</taxon>
        <taxon>Pseudomonadota</taxon>
        <taxon>Gammaproteobacteria</taxon>
        <taxon>Lysobacterales</taxon>
        <taxon>Lysobacteraceae</taxon>
        <taxon>Stenotrophomonas</taxon>
        <taxon>Stenotrophomonas maltophilia group</taxon>
    </lineage>
</organism>
<evidence type="ECO:0000313" key="1">
    <source>
        <dbReference type="EMBL" id="OBU64351.1"/>
    </source>
</evidence>
<reference evidence="1 2" key="1">
    <citation type="submission" date="2016-05" db="EMBL/GenBank/DDBJ databases">
        <title>Draft Genome Sequences of Stenotrophomonas maltophilia Strains Sm32COP, Sm41DVV, Sm46PAILV, SmF3, SmF22, SmSOFb1 and SmCVFa1, Isolated from Different Manures, in France.</title>
        <authorList>
            <person name="Nazaret S."/>
            <person name="Bodilis J."/>
        </authorList>
    </citation>
    <scope>NUCLEOTIDE SEQUENCE [LARGE SCALE GENOMIC DNA]</scope>
    <source>
        <strain evidence="1 2">Sm46PAILV</strain>
    </source>
</reference>